<dbReference type="OrthoDB" id="422106at2759"/>
<organism evidence="2 3">
    <name type="scientific">Sphaerobolus stellatus (strain SS14)</name>
    <dbReference type="NCBI Taxonomy" id="990650"/>
    <lineage>
        <taxon>Eukaryota</taxon>
        <taxon>Fungi</taxon>
        <taxon>Dikarya</taxon>
        <taxon>Basidiomycota</taxon>
        <taxon>Agaricomycotina</taxon>
        <taxon>Agaricomycetes</taxon>
        <taxon>Phallomycetidae</taxon>
        <taxon>Geastrales</taxon>
        <taxon>Sphaerobolaceae</taxon>
        <taxon>Sphaerobolus</taxon>
    </lineage>
</organism>
<feature type="compositionally biased region" description="Basic and acidic residues" evidence="1">
    <location>
        <begin position="226"/>
        <end position="236"/>
    </location>
</feature>
<feature type="compositionally biased region" description="Basic and acidic residues" evidence="1">
    <location>
        <begin position="288"/>
        <end position="305"/>
    </location>
</feature>
<protein>
    <recommendedName>
        <fullName evidence="4">Chromatin target of PRMT1 protein C-terminal domain-containing protein</fullName>
    </recommendedName>
</protein>
<gene>
    <name evidence="2" type="ORF">M422DRAFT_785054</name>
</gene>
<reference evidence="2 3" key="1">
    <citation type="submission" date="2014-06" db="EMBL/GenBank/DDBJ databases">
        <title>Evolutionary Origins and Diversification of the Mycorrhizal Mutualists.</title>
        <authorList>
            <consortium name="DOE Joint Genome Institute"/>
            <consortium name="Mycorrhizal Genomics Consortium"/>
            <person name="Kohler A."/>
            <person name="Kuo A."/>
            <person name="Nagy L.G."/>
            <person name="Floudas D."/>
            <person name="Copeland A."/>
            <person name="Barry K.W."/>
            <person name="Cichocki N."/>
            <person name="Veneault-Fourrey C."/>
            <person name="LaButti K."/>
            <person name="Lindquist E.A."/>
            <person name="Lipzen A."/>
            <person name="Lundell T."/>
            <person name="Morin E."/>
            <person name="Murat C."/>
            <person name="Riley R."/>
            <person name="Ohm R."/>
            <person name="Sun H."/>
            <person name="Tunlid A."/>
            <person name="Henrissat B."/>
            <person name="Grigoriev I.V."/>
            <person name="Hibbett D.S."/>
            <person name="Martin F."/>
        </authorList>
    </citation>
    <scope>NUCLEOTIDE SEQUENCE [LARGE SCALE GENOMIC DNA]</scope>
    <source>
        <strain evidence="2 3">SS14</strain>
    </source>
</reference>
<feature type="region of interest" description="Disordered" evidence="1">
    <location>
        <begin position="251"/>
        <end position="305"/>
    </location>
</feature>
<keyword evidence="3" id="KW-1185">Reference proteome</keyword>
<name>A0A0C9TCT1_SPHS4</name>
<feature type="region of interest" description="Disordered" evidence="1">
    <location>
        <begin position="163"/>
        <end position="236"/>
    </location>
</feature>
<evidence type="ECO:0008006" key="4">
    <source>
        <dbReference type="Google" id="ProtNLM"/>
    </source>
</evidence>
<evidence type="ECO:0000256" key="1">
    <source>
        <dbReference type="SAM" id="MobiDB-lite"/>
    </source>
</evidence>
<dbReference type="HOGENOM" id="CLU_912669_0_0_1"/>
<dbReference type="Proteomes" id="UP000054279">
    <property type="component" value="Unassembled WGS sequence"/>
</dbReference>
<feature type="compositionally biased region" description="Basic and acidic residues" evidence="1">
    <location>
        <begin position="82"/>
        <end position="105"/>
    </location>
</feature>
<evidence type="ECO:0000313" key="3">
    <source>
        <dbReference type="Proteomes" id="UP000054279"/>
    </source>
</evidence>
<accession>A0A0C9TCT1</accession>
<feature type="compositionally biased region" description="Acidic residues" evidence="1">
    <location>
        <begin position="106"/>
        <end position="118"/>
    </location>
</feature>
<proteinExistence type="predicted"/>
<dbReference type="AlphaFoldDB" id="A0A0C9TCT1"/>
<sequence>MEMDEPELMFIPAHSLPMALYPIEERINTALGSKKSEDLKQPIQMRWALPSDQKARDAKSKSQFYKRFGETAGKPGVVPGTGRDEAYDTYLRRREDDEETRRQLDAELEGFVQEEETGDVSLGNRMGGRRSNKRGFNDEDKRRMLDQELDAFLAAGETEDITPTLADQEMEEEPSQPSLLERTRSSRSRSPVRRNGGSLLERTQRSSRSRSPIRRGTATSRRGRRERNETRYQTDEGGRWLHNAEVVQRRRRVEEYDSRSFGMRAWTDGTVPAPAPAPARRSSKRGRTTQEELDRELEEFNRQAD</sequence>
<feature type="region of interest" description="Disordered" evidence="1">
    <location>
        <begin position="46"/>
        <end position="142"/>
    </location>
</feature>
<dbReference type="EMBL" id="KN837350">
    <property type="protein sequence ID" value="KIJ26973.1"/>
    <property type="molecule type" value="Genomic_DNA"/>
</dbReference>
<evidence type="ECO:0000313" key="2">
    <source>
        <dbReference type="EMBL" id="KIJ26973.1"/>
    </source>
</evidence>